<proteinExistence type="predicted"/>
<evidence type="ECO:0000313" key="2">
    <source>
        <dbReference type="EMBL" id="PXF41707.1"/>
    </source>
</evidence>
<keyword evidence="3" id="KW-1185">Reference proteome</keyword>
<sequence length="73" mass="8077">MKIAQLVPRKVPAMLSVPPVRREGVQQQDDPRMDFSDKQPQKAQPSFHLDCNKFYCGGSGSRLRTSACTIAGT</sequence>
<evidence type="ECO:0000313" key="3">
    <source>
        <dbReference type="Proteomes" id="UP000247409"/>
    </source>
</evidence>
<reference evidence="2 3" key="1">
    <citation type="journal article" date="2018" name="Mol. Biol. Evol.">
        <title>Analysis of the draft genome of the red seaweed Gracilariopsis chorda provides insights into genome size evolution in Rhodophyta.</title>
        <authorList>
            <person name="Lee J."/>
            <person name="Yang E.C."/>
            <person name="Graf L."/>
            <person name="Yang J.H."/>
            <person name="Qiu H."/>
            <person name="Zel Zion U."/>
            <person name="Chan C.X."/>
            <person name="Stephens T.G."/>
            <person name="Weber A.P.M."/>
            <person name="Boo G.H."/>
            <person name="Boo S.M."/>
            <person name="Kim K.M."/>
            <person name="Shin Y."/>
            <person name="Jung M."/>
            <person name="Lee S.J."/>
            <person name="Yim H.S."/>
            <person name="Lee J.H."/>
            <person name="Bhattacharya D."/>
            <person name="Yoon H.S."/>
        </authorList>
    </citation>
    <scope>NUCLEOTIDE SEQUENCE [LARGE SCALE GENOMIC DNA]</scope>
    <source>
        <strain evidence="2 3">SKKU-2015</strain>
        <tissue evidence="2">Whole body</tissue>
    </source>
</reference>
<protein>
    <submittedName>
        <fullName evidence="2">Uncharacterized protein</fullName>
    </submittedName>
</protein>
<dbReference type="AlphaFoldDB" id="A0A2V3IHZ8"/>
<dbReference type="OrthoDB" id="610608at2759"/>
<gene>
    <name evidence="2" type="ORF">BWQ96_08569</name>
</gene>
<name>A0A2V3IHZ8_9FLOR</name>
<feature type="region of interest" description="Disordered" evidence="1">
    <location>
        <begin position="20"/>
        <end position="44"/>
    </location>
</feature>
<evidence type="ECO:0000256" key="1">
    <source>
        <dbReference type="SAM" id="MobiDB-lite"/>
    </source>
</evidence>
<dbReference type="Proteomes" id="UP000247409">
    <property type="component" value="Unassembled WGS sequence"/>
</dbReference>
<dbReference type="EMBL" id="NBIV01000201">
    <property type="protein sequence ID" value="PXF41707.1"/>
    <property type="molecule type" value="Genomic_DNA"/>
</dbReference>
<accession>A0A2V3IHZ8</accession>
<feature type="compositionally biased region" description="Basic and acidic residues" evidence="1">
    <location>
        <begin position="20"/>
        <end position="40"/>
    </location>
</feature>
<comment type="caution">
    <text evidence="2">The sequence shown here is derived from an EMBL/GenBank/DDBJ whole genome shotgun (WGS) entry which is preliminary data.</text>
</comment>
<organism evidence="2 3">
    <name type="scientific">Gracilariopsis chorda</name>
    <dbReference type="NCBI Taxonomy" id="448386"/>
    <lineage>
        <taxon>Eukaryota</taxon>
        <taxon>Rhodophyta</taxon>
        <taxon>Florideophyceae</taxon>
        <taxon>Rhodymeniophycidae</taxon>
        <taxon>Gracilariales</taxon>
        <taxon>Gracilariaceae</taxon>
        <taxon>Gracilariopsis</taxon>
    </lineage>
</organism>